<accession>A0A310SQC8</accession>
<reference evidence="1 2" key="1">
    <citation type="submission" date="2015-07" db="EMBL/GenBank/DDBJ databases">
        <title>The genome of Eufriesea mexicana.</title>
        <authorList>
            <person name="Pan H."/>
            <person name="Kapheim K."/>
        </authorList>
    </citation>
    <scope>NUCLEOTIDE SEQUENCE [LARGE SCALE GENOMIC DNA]</scope>
    <source>
        <strain evidence="1">0111107269</strain>
        <tissue evidence="1">Whole body</tissue>
    </source>
</reference>
<evidence type="ECO:0000313" key="2">
    <source>
        <dbReference type="Proteomes" id="UP000250275"/>
    </source>
</evidence>
<keyword evidence="2" id="KW-1185">Reference proteome</keyword>
<organism evidence="1 2">
    <name type="scientific">Eufriesea mexicana</name>
    <dbReference type="NCBI Taxonomy" id="516756"/>
    <lineage>
        <taxon>Eukaryota</taxon>
        <taxon>Metazoa</taxon>
        <taxon>Ecdysozoa</taxon>
        <taxon>Arthropoda</taxon>
        <taxon>Hexapoda</taxon>
        <taxon>Insecta</taxon>
        <taxon>Pterygota</taxon>
        <taxon>Neoptera</taxon>
        <taxon>Endopterygota</taxon>
        <taxon>Hymenoptera</taxon>
        <taxon>Apocrita</taxon>
        <taxon>Aculeata</taxon>
        <taxon>Apoidea</taxon>
        <taxon>Anthophila</taxon>
        <taxon>Apidae</taxon>
        <taxon>Eufriesea</taxon>
    </lineage>
</organism>
<proteinExistence type="predicted"/>
<name>A0A310SQC8_9HYME</name>
<dbReference type="EMBL" id="KQ760132">
    <property type="protein sequence ID" value="OAD61789.1"/>
    <property type="molecule type" value="Genomic_DNA"/>
</dbReference>
<dbReference type="AlphaFoldDB" id="A0A310SQC8"/>
<sequence>MIAGNSCSVQLPVILARTRNTLGTIDDKDIAASRCVGRGGKVADYRTEAAQTLETS</sequence>
<dbReference type="Proteomes" id="UP000250275">
    <property type="component" value="Unassembled WGS sequence"/>
</dbReference>
<protein>
    <submittedName>
        <fullName evidence="1">Uncharacterized protein</fullName>
    </submittedName>
</protein>
<evidence type="ECO:0000313" key="1">
    <source>
        <dbReference type="EMBL" id="OAD61789.1"/>
    </source>
</evidence>
<gene>
    <name evidence="1" type="ORF">WN48_08882</name>
</gene>